<reference evidence="1" key="1">
    <citation type="submission" date="2023-05" db="EMBL/GenBank/DDBJ databases">
        <authorList>
            <consortium name="ELIXIR-Norway"/>
        </authorList>
    </citation>
    <scope>NUCLEOTIDE SEQUENCE</scope>
</reference>
<dbReference type="Proteomes" id="UP001162501">
    <property type="component" value="Chromosome 26"/>
</dbReference>
<reference evidence="1" key="2">
    <citation type="submission" date="2025-03" db="EMBL/GenBank/DDBJ databases">
        <authorList>
            <consortium name="ELIXIR-Norway"/>
            <consortium name="Elixir Norway"/>
        </authorList>
    </citation>
    <scope>NUCLEOTIDE SEQUENCE</scope>
</reference>
<evidence type="ECO:0000313" key="2">
    <source>
        <dbReference type="Proteomes" id="UP001162501"/>
    </source>
</evidence>
<name>A0AC59Z8L7_RANTA</name>
<dbReference type="EMBL" id="OX596110">
    <property type="protein sequence ID" value="CAN0313022.1"/>
    <property type="molecule type" value="Genomic_DNA"/>
</dbReference>
<sequence>MLFPVLATQGTVGALICVVVSSLGLLSGPLCDTGSGGYTYAFRKDSLESSYLPNQPTWATYQETEHAILRTQSSSPSSWASEWGKLFSASAVLSADSDIFCSTCVRKGQIGASRTQEFSSHIP</sequence>
<evidence type="ECO:0000313" key="1">
    <source>
        <dbReference type="EMBL" id="CAN0313022.1"/>
    </source>
</evidence>
<organism evidence="1 2">
    <name type="scientific">Rangifer tarandus platyrhynchus</name>
    <name type="common">Svalbard reindeer</name>
    <dbReference type="NCBI Taxonomy" id="3082113"/>
    <lineage>
        <taxon>Eukaryota</taxon>
        <taxon>Metazoa</taxon>
        <taxon>Chordata</taxon>
        <taxon>Craniata</taxon>
        <taxon>Vertebrata</taxon>
        <taxon>Euteleostomi</taxon>
        <taxon>Mammalia</taxon>
        <taxon>Eutheria</taxon>
        <taxon>Laurasiatheria</taxon>
        <taxon>Artiodactyla</taxon>
        <taxon>Ruminantia</taxon>
        <taxon>Pecora</taxon>
        <taxon>Cervidae</taxon>
        <taxon>Odocoileinae</taxon>
        <taxon>Rangifer</taxon>
    </lineage>
</organism>
<gene>
    <name evidence="1" type="ORF">MRATA1EN22A_LOCUS15430</name>
</gene>
<proteinExistence type="predicted"/>
<accession>A0AC59Z8L7</accession>
<protein>
    <submittedName>
        <fullName evidence="1">Uncharacterized protein</fullName>
    </submittedName>
</protein>